<keyword evidence="2" id="KW-1185">Reference proteome</keyword>
<evidence type="ECO:0000313" key="1">
    <source>
        <dbReference type="EMBL" id="POI23447.1"/>
    </source>
</evidence>
<dbReference type="AlphaFoldDB" id="A0A2P4SH50"/>
<accession>A0A2P4SH50</accession>
<sequence length="180" mass="19058">MKEAGVAAFTLHPLPPRSTNLFCVQATAKRHFKGSCRATEMFSPVSWGCRSSILSPCCQADRAALCRIPTCFSSAVVKRSTRCGRIGDALGTVGRQPAAGHAVLLLAAVQGQRLACRSPKEGGLSCRLLLSGSAAFHAVLRGSQPCRAAVICAVFLLDRTWPRGKKESGCRCTLAGSRRG</sequence>
<reference evidence="1 2" key="1">
    <citation type="submission" date="2018-01" db="EMBL/GenBank/DDBJ databases">
        <title>Comparison of the Chinese Bamboo Partridge and Red Junglefowl genome sequences highlights the importance of demography in genome evolution.</title>
        <authorList>
            <person name="Tiley G.P."/>
            <person name="Kimball R.T."/>
            <person name="Braun E.L."/>
            <person name="Burleigh J.G."/>
        </authorList>
    </citation>
    <scope>NUCLEOTIDE SEQUENCE [LARGE SCALE GENOMIC DNA]</scope>
    <source>
        <strain evidence="1">RTK389</strain>
        <tissue evidence="1">Blood</tissue>
    </source>
</reference>
<dbReference type="EMBL" id="PPHD01048972">
    <property type="protein sequence ID" value="POI23447.1"/>
    <property type="molecule type" value="Genomic_DNA"/>
</dbReference>
<evidence type="ECO:0000313" key="2">
    <source>
        <dbReference type="Proteomes" id="UP000237246"/>
    </source>
</evidence>
<name>A0A2P4SH50_BAMTH</name>
<proteinExistence type="predicted"/>
<comment type="caution">
    <text evidence="1">The sequence shown here is derived from an EMBL/GenBank/DDBJ whole genome shotgun (WGS) entry which is preliminary data.</text>
</comment>
<gene>
    <name evidence="1" type="ORF">CIB84_012805</name>
</gene>
<dbReference type="OrthoDB" id="10420016at2759"/>
<dbReference type="Proteomes" id="UP000237246">
    <property type="component" value="Unassembled WGS sequence"/>
</dbReference>
<organism evidence="1 2">
    <name type="scientific">Bambusicola thoracicus</name>
    <name type="common">Chinese bamboo-partridge</name>
    <name type="synonym">Perdix thoracica</name>
    <dbReference type="NCBI Taxonomy" id="9083"/>
    <lineage>
        <taxon>Eukaryota</taxon>
        <taxon>Metazoa</taxon>
        <taxon>Chordata</taxon>
        <taxon>Craniata</taxon>
        <taxon>Vertebrata</taxon>
        <taxon>Euteleostomi</taxon>
        <taxon>Archelosauria</taxon>
        <taxon>Archosauria</taxon>
        <taxon>Dinosauria</taxon>
        <taxon>Saurischia</taxon>
        <taxon>Theropoda</taxon>
        <taxon>Coelurosauria</taxon>
        <taxon>Aves</taxon>
        <taxon>Neognathae</taxon>
        <taxon>Galloanserae</taxon>
        <taxon>Galliformes</taxon>
        <taxon>Phasianidae</taxon>
        <taxon>Perdicinae</taxon>
        <taxon>Bambusicola</taxon>
    </lineage>
</organism>
<protein>
    <submittedName>
        <fullName evidence="1">Uncharacterized protein</fullName>
    </submittedName>
</protein>